<reference evidence="2" key="2">
    <citation type="submission" date="2023-06" db="EMBL/GenBank/DDBJ databases">
        <authorList>
            <consortium name="Lawrence Berkeley National Laboratory"/>
            <person name="Mondo S.J."/>
            <person name="Hensen N."/>
            <person name="Bonometti L."/>
            <person name="Westerberg I."/>
            <person name="Brannstrom I.O."/>
            <person name="Guillou S."/>
            <person name="Cros-Aarteil S."/>
            <person name="Calhoun S."/>
            <person name="Haridas S."/>
            <person name="Kuo A."/>
            <person name="Pangilinan J."/>
            <person name="Riley R."/>
            <person name="Labutti K."/>
            <person name="Andreopoulos B."/>
            <person name="Lipzen A."/>
            <person name="Chen C."/>
            <person name="Yanf M."/>
            <person name="Daum C."/>
            <person name="Ng V."/>
            <person name="Clum A."/>
            <person name="Steindorff A."/>
            <person name="Ohm R."/>
            <person name="Martin F."/>
            <person name="Silar P."/>
            <person name="Natvig D."/>
            <person name="Lalanne C."/>
            <person name="Gautier V."/>
            <person name="Ament-Velasquez S.L."/>
            <person name="Kruys A."/>
            <person name="Hutchinson M.I."/>
            <person name="Powell A.J."/>
            <person name="Barry K."/>
            <person name="Miller A.N."/>
            <person name="Grigoriev I.V."/>
            <person name="Debuchy R."/>
            <person name="Gladieux P."/>
            <person name="Thoren M.H."/>
            <person name="Johannesson H."/>
        </authorList>
    </citation>
    <scope>NUCLEOTIDE SEQUENCE</scope>
    <source>
        <strain evidence="2">PSN324</strain>
    </source>
</reference>
<reference evidence="2" key="1">
    <citation type="journal article" date="2023" name="Mol. Phylogenet. Evol.">
        <title>Genome-scale phylogeny and comparative genomics of the fungal order Sordariales.</title>
        <authorList>
            <person name="Hensen N."/>
            <person name="Bonometti L."/>
            <person name="Westerberg I."/>
            <person name="Brannstrom I.O."/>
            <person name="Guillou S."/>
            <person name="Cros-Aarteil S."/>
            <person name="Calhoun S."/>
            <person name="Haridas S."/>
            <person name="Kuo A."/>
            <person name="Mondo S."/>
            <person name="Pangilinan J."/>
            <person name="Riley R."/>
            <person name="LaButti K."/>
            <person name="Andreopoulos B."/>
            <person name="Lipzen A."/>
            <person name="Chen C."/>
            <person name="Yan M."/>
            <person name="Daum C."/>
            <person name="Ng V."/>
            <person name="Clum A."/>
            <person name="Steindorff A."/>
            <person name="Ohm R.A."/>
            <person name="Martin F."/>
            <person name="Silar P."/>
            <person name="Natvig D.O."/>
            <person name="Lalanne C."/>
            <person name="Gautier V."/>
            <person name="Ament-Velasquez S.L."/>
            <person name="Kruys A."/>
            <person name="Hutchinson M.I."/>
            <person name="Powell A.J."/>
            <person name="Barry K."/>
            <person name="Miller A.N."/>
            <person name="Grigoriev I.V."/>
            <person name="Debuchy R."/>
            <person name="Gladieux P."/>
            <person name="Hiltunen Thoren M."/>
            <person name="Johannesson H."/>
        </authorList>
    </citation>
    <scope>NUCLEOTIDE SEQUENCE</scope>
    <source>
        <strain evidence="2">PSN324</strain>
    </source>
</reference>
<evidence type="ECO:0000313" key="2">
    <source>
        <dbReference type="EMBL" id="KAK4463524.1"/>
    </source>
</evidence>
<accession>A0AAV9HV08</accession>
<feature type="chain" id="PRO_5043328574" description="Secreted protein" evidence="1">
    <location>
        <begin position="23"/>
        <end position="153"/>
    </location>
</feature>
<organism evidence="2 3">
    <name type="scientific">Cladorrhinum samala</name>
    <dbReference type="NCBI Taxonomy" id="585594"/>
    <lineage>
        <taxon>Eukaryota</taxon>
        <taxon>Fungi</taxon>
        <taxon>Dikarya</taxon>
        <taxon>Ascomycota</taxon>
        <taxon>Pezizomycotina</taxon>
        <taxon>Sordariomycetes</taxon>
        <taxon>Sordariomycetidae</taxon>
        <taxon>Sordariales</taxon>
        <taxon>Podosporaceae</taxon>
        <taxon>Cladorrhinum</taxon>
    </lineage>
</organism>
<evidence type="ECO:0000313" key="3">
    <source>
        <dbReference type="Proteomes" id="UP001321749"/>
    </source>
</evidence>
<protein>
    <recommendedName>
        <fullName evidence="4">Secreted protein</fullName>
    </recommendedName>
</protein>
<keyword evidence="1" id="KW-0732">Signal</keyword>
<proteinExistence type="predicted"/>
<evidence type="ECO:0000256" key="1">
    <source>
        <dbReference type="SAM" id="SignalP"/>
    </source>
</evidence>
<comment type="caution">
    <text evidence="2">The sequence shown here is derived from an EMBL/GenBank/DDBJ whole genome shotgun (WGS) entry which is preliminary data.</text>
</comment>
<name>A0AAV9HV08_9PEZI</name>
<feature type="signal peptide" evidence="1">
    <location>
        <begin position="1"/>
        <end position="22"/>
    </location>
</feature>
<dbReference type="EMBL" id="MU864958">
    <property type="protein sequence ID" value="KAK4463524.1"/>
    <property type="molecule type" value="Genomic_DNA"/>
</dbReference>
<evidence type="ECO:0008006" key="4">
    <source>
        <dbReference type="Google" id="ProtNLM"/>
    </source>
</evidence>
<gene>
    <name evidence="2" type="ORF">QBC42DRAFT_65211</name>
</gene>
<dbReference type="Proteomes" id="UP001321749">
    <property type="component" value="Unassembled WGS sequence"/>
</dbReference>
<dbReference type="AlphaFoldDB" id="A0AAV9HV08"/>
<keyword evidence="3" id="KW-1185">Reference proteome</keyword>
<sequence length="153" mass="17350">MIHVGWCWWSLGNVILCGGVKGNLSAHPPLSTTLFWTRRIPPQRLNQALSIDPCICAFPLHPHRLGQADTPRLDAPHQPPNSYMPLRNPAGQSCFRVGAGLVRLFNARARAQLHPRKSSIFFRQRKITLPKKKKKKLPLSSEWSSFSWALVRN</sequence>